<evidence type="ECO:0000256" key="1">
    <source>
        <dbReference type="SAM" id="Phobius"/>
    </source>
</evidence>
<keyword evidence="1" id="KW-1133">Transmembrane helix</keyword>
<feature type="transmembrane region" description="Helical" evidence="1">
    <location>
        <begin position="60"/>
        <end position="87"/>
    </location>
</feature>
<dbReference type="EMBL" id="JAFIWB010000005">
    <property type="protein sequence ID" value="MBN6102088.1"/>
    <property type="molecule type" value="Genomic_DNA"/>
</dbReference>
<sequence>MLAFSFPAYATSQCPPEFGPKDPTVNLLGWLVVAVGIVVGGLLFAYLVRRSRGMRWLPRSAVIVLGFCGMIAVWVGGLALAFVYFFFQC</sequence>
<evidence type="ECO:0000313" key="3">
    <source>
        <dbReference type="Proteomes" id="UP000695802"/>
    </source>
</evidence>
<gene>
    <name evidence="2" type="ORF">JR064_07915</name>
</gene>
<reference evidence="2 3" key="1">
    <citation type="submission" date="2021-02" db="EMBL/GenBank/DDBJ databases">
        <title>Taxonomically Unique Crown Gall-Associated Xanthomonas Stains Have Deficiency in Virulence Repertories.</title>
        <authorList>
            <person name="Mafakheri H."/>
            <person name="Taghavi S.M."/>
            <person name="Dimkic I."/>
            <person name="Nemanja K."/>
            <person name="Osdaghi E."/>
        </authorList>
    </citation>
    <scope>NUCLEOTIDE SEQUENCE [LARGE SCALE GENOMIC DNA]</scope>
    <source>
        <strain evidence="2 3">FX4</strain>
    </source>
</reference>
<dbReference type="Proteomes" id="UP000695802">
    <property type="component" value="Unassembled WGS sequence"/>
</dbReference>
<proteinExistence type="predicted"/>
<feature type="transmembrane region" description="Helical" evidence="1">
    <location>
        <begin position="27"/>
        <end position="48"/>
    </location>
</feature>
<keyword evidence="1" id="KW-0812">Transmembrane</keyword>
<protein>
    <submittedName>
        <fullName evidence="2">Uncharacterized protein</fullName>
    </submittedName>
</protein>
<keyword evidence="3" id="KW-1185">Reference proteome</keyword>
<evidence type="ECO:0000313" key="2">
    <source>
        <dbReference type="EMBL" id="MBN6102088.1"/>
    </source>
</evidence>
<comment type="caution">
    <text evidence="2">The sequence shown here is derived from an EMBL/GenBank/DDBJ whole genome shotgun (WGS) entry which is preliminary data.</text>
</comment>
<name>A0ABS3B0G0_9XANT</name>
<accession>A0ABS3B0G0</accession>
<organism evidence="2 3">
    <name type="scientific">Xanthomonas bonasiae</name>
    <dbReference type="NCBI Taxonomy" id="2810351"/>
    <lineage>
        <taxon>Bacteria</taxon>
        <taxon>Pseudomonadati</taxon>
        <taxon>Pseudomonadota</taxon>
        <taxon>Gammaproteobacteria</taxon>
        <taxon>Lysobacterales</taxon>
        <taxon>Lysobacteraceae</taxon>
        <taxon>Xanthomonas</taxon>
    </lineage>
</organism>
<keyword evidence="1" id="KW-0472">Membrane</keyword>